<name>A0A3B4F053_9CICH</name>
<dbReference type="Gene3D" id="2.60.40.10">
    <property type="entry name" value="Immunoglobulins"/>
    <property type="match status" value="1"/>
</dbReference>
<dbReference type="InterPro" id="IPR014756">
    <property type="entry name" value="Ig_E-set"/>
</dbReference>
<organism evidence="3">
    <name type="scientific">Pundamilia nyererei</name>
    <dbReference type="NCBI Taxonomy" id="303518"/>
    <lineage>
        <taxon>Eukaryota</taxon>
        <taxon>Metazoa</taxon>
        <taxon>Chordata</taxon>
        <taxon>Craniata</taxon>
        <taxon>Vertebrata</taxon>
        <taxon>Euteleostomi</taxon>
        <taxon>Actinopterygii</taxon>
        <taxon>Neopterygii</taxon>
        <taxon>Teleostei</taxon>
        <taxon>Neoteleostei</taxon>
        <taxon>Acanthomorphata</taxon>
        <taxon>Ovalentaria</taxon>
        <taxon>Cichlomorphae</taxon>
        <taxon>Cichliformes</taxon>
        <taxon>Cichlidae</taxon>
        <taxon>African cichlids</taxon>
        <taxon>Pseudocrenilabrinae</taxon>
        <taxon>Haplochromini</taxon>
        <taxon>Pundamilia</taxon>
    </lineage>
</organism>
<dbReference type="AlphaFoldDB" id="A0A3B4F053"/>
<dbReference type="STRING" id="303518.ENSPNYP00000003977"/>
<evidence type="ECO:0000256" key="1">
    <source>
        <dbReference type="ARBA" id="ARBA00005968"/>
    </source>
</evidence>
<comment type="similarity">
    <text evidence="1">Belongs to the transglutaminase superfamily. Transglutaminase family.</text>
</comment>
<evidence type="ECO:0000313" key="3">
    <source>
        <dbReference type="Ensembl" id="ENSPNYP00000003977.1"/>
    </source>
</evidence>
<dbReference type="InterPro" id="IPR001102">
    <property type="entry name" value="Transglutaminase_N"/>
</dbReference>
<accession>A0A3B4F053</accession>
<dbReference type="InterPro" id="IPR013783">
    <property type="entry name" value="Ig-like_fold"/>
</dbReference>
<feature type="domain" description="Transglutaminase N-terminal" evidence="2">
    <location>
        <begin position="18"/>
        <end position="58"/>
    </location>
</feature>
<evidence type="ECO:0000259" key="2">
    <source>
        <dbReference type="Pfam" id="PF00868"/>
    </source>
</evidence>
<dbReference type="Ensembl" id="ENSPNYT00000004078.1">
    <property type="protein sequence ID" value="ENSPNYP00000003977.1"/>
    <property type="gene ID" value="ENSPNYG00000003084.1"/>
</dbReference>
<dbReference type="SUPFAM" id="SSF81296">
    <property type="entry name" value="E set domains"/>
    <property type="match status" value="1"/>
</dbReference>
<sequence>MKYHPSAGVRMHLIIISDVNKPKHYTTDYYMQNLVVRRGQEFVMQVTFNRPLDTTTETV</sequence>
<reference evidence="3" key="1">
    <citation type="submission" date="2023-09" db="UniProtKB">
        <authorList>
            <consortium name="Ensembl"/>
        </authorList>
    </citation>
    <scope>IDENTIFICATION</scope>
</reference>
<proteinExistence type="inferred from homology"/>
<protein>
    <recommendedName>
        <fullName evidence="2">Transglutaminase N-terminal domain-containing protein</fullName>
    </recommendedName>
</protein>
<dbReference type="GO" id="GO:0007399">
    <property type="term" value="P:nervous system development"/>
    <property type="evidence" value="ECO:0007669"/>
    <property type="project" value="UniProtKB-ARBA"/>
</dbReference>
<dbReference type="Pfam" id="PF00868">
    <property type="entry name" value="Transglut_N"/>
    <property type="match status" value="1"/>
</dbReference>